<keyword evidence="9" id="KW-1185">Reference proteome</keyword>
<dbReference type="InterPro" id="IPR052162">
    <property type="entry name" value="Sensor_kinase/Photoreceptor"/>
</dbReference>
<reference evidence="8" key="1">
    <citation type="submission" date="2022-08" db="EMBL/GenBank/DDBJ databases">
        <title>Reclassification of Massilia species as members of the genera Telluria, Duganella, Pseudoduganella, Mokoshia gen. nov. and Zemynaea gen. nov. using orthogonal and non-orthogonal genome-based approaches.</title>
        <authorList>
            <person name="Bowman J.P."/>
        </authorList>
    </citation>
    <scope>NUCLEOTIDE SEQUENCE</scope>
    <source>
        <strain evidence="8">LMG 11547</strain>
    </source>
</reference>
<dbReference type="SMART" id="SM00530">
    <property type="entry name" value="HTH_XRE"/>
    <property type="match status" value="1"/>
</dbReference>
<evidence type="ECO:0000256" key="4">
    <source>
        <dbReference type="ARBA" id="ARBA00022679"/>
    </source>
</evidence>
<dbReference type="PROSITE" id="PS50113">
    <property type="entry name" value="PAC"/>
    <property type="match status" value="2"/>
</dbReference>
<keyword evidence="5" id="KW-0418">Kinase</keyword>
<dbReference type="RefSeq" id="WP_259447247.1">
    <property type="nucleotide sequence ID" value="NZ_CP119520.1"/>
</dbReference>
<dbReference type="Pfam" id="PF08447">
    <property type="entry name" value="PAS_3"/>
    <property type="match status" value="2"/>
</dbReference>
<evidence type="ECO:0000313" key="8">
    <source>
        <dbReference type="EMBL" id="MCS0627988.1"/>
    </source>
</evidence>
<sequence length="340" mass="38737">MEETFGARLKGVLEEKKIMLKQVAEALGVSPSAVHKWTRGGEIEYPRLLELARFLGVNWLWLRYGEQAIAELEASTAADPHIGALRKKHLAEIMESEARMKLAQEVSGVVTWEWNVMTDHLQYSANDTSLFGRHIRSMDDFWACVHPADVARLRDVLRRTLDANEMHEWEFRVVDGETTRWVSSRATLVRDFDQRPVKMIGVSLDITERRRAEAALRQNEALLAKAQEIAHLGAWYWNIQTDDCTWTDEAYRIFGWAPQAFKVTMERFLASIVEEDRPRVQAAIHAAIVEGQPYRVEYDIVLPDGSRRHIREEGEVTLDEHGNAATMIGASQDVTAQATG</sequence>
<accession>A0ABT2BS91</accession>
<gene>
    <name evidence="8" type="ORF">NX786_01345</name>
</gene>
<keyword evidence="4" id="KW-0808">Transferase</keyword>
<comment type="caution">
    <text evidence="8">The sequence shown here is derived from an EMBL/GenBank/DDBJ whole genome shotgun (WGS) entry which is preliminary data.</text>
</comment>
<dbReference type="InterPro" id="IPR000014">
    <property type="entry name" value="PAS"/>
</dbReference>
<dbReference type="CDD" id="cd00093">
    <property type="entry name" value="HTH_XRE"/>
    <property type="match status" value="1"/>
</dbReference>
<dbReference type="SUPFAM" id="SSF47413">
    <property type="entry name" value="lambda repressor-like DNA-binding domains"/>
    <property type="match status" value="1"/>
</dbReference>
<evidence type="ECO:0000259" key="6">
    <source>
        <dbReference type="PROSITE" id="PS50113"/>
    </source>
</evidence>
<dbReference type="InterPro" id="IPR001610">
    <property type="entry name" value="PAC"/>
</dbReference>
<dbReference type="PROSITE" id="PS50943">
    <property type="entry name" value="HTH_CROC1"/>
    <property type="match status" value="1"/>
</dbReference>
<evidence type="ECO:0000313" key="9">
    <source>
        <dbReference type="Proteomes" id="UP001165263"/>
    </source>
</evidence>
<keyword evidence="3" id="KW-0597">Phosphoprotein</keyword>
<dbReference type="Gene3D" id="3.30.450.20">
    <property type="entry name" value="PAS domain"/>
    <property type="match status" value="2"/>
</dbReference>
<name>A0ABT2BS91_9BURK</name>
<evidence type="ECO:0000256" key="3">
    <source>
        <dbReference type="ARBA" id="ARBA00022553"/>
    </source>
</evidence>
<dbReference type="PANTHER" id="PTHR43304">
    <property type="entry name" value="PHYTOCHROME-LIKE PROTEIN CPH1"/>
    <property type="match status" value="1"/>
</dbReference>
<dbReference type="SUPFAM" id="SSF55785">
    <property type="entry name" value="PYP-like sensor domain (PAS domain)"/>
    <property type="match status" value="2"/>
</dbReference>
<comment type="catalytic activity">
    <reaction evidence="1">
        <text>ATP + protein L-histidine = ADP + protein N-phospho-L-histidine.</text>
        <dbReference type="EC" id="2.7.13.3"/>
    </reaction>
</comment>
<dbReference type="EMBL" id="JANUHC010000001">
    <property type="protein sequence ID" value="MCS0627988.1"/>
    <property type="molecule type" value="Genomic_DNA"/>
</dbReference>
<evidence type="ECO:0000259" key="7">
    <source>
        <dbReference type="PROSITE" id="PS50943"/>
    </source>
</evidence>
<feature type="domain" description="PAC" evidence="6">
    <location>
        <begin position="294"/>
        <end position="340"/>
    </location>
</feature>
<dbReference type="Gene3D" id="2.10.70.100">
    <property type="match status" value="2"/>
</dbReference>
<dbReference type="SMART" id="SM00086">
    <property type="entry name" value="PAC"/>
    <property type="match status" value="2"/>
</dbReference>
<dbReference type="Proteomes" id="UP001165263">
    <property type="component" value="Unassembled WGS sequence"/>
</dbReference>
<dbReference type="PANTHER" id="PTHR43304:SF1">
    <property type="entry name" value="PAC DOMAIN-CONTAINING PROTEIN"/>
    <property type="match status" value="1"/>
</dbReference>
<feature type="domain" description="PAC" evidence="6">
    <location>
        <begin position="165"/>
        <end position="218"/>
    </location>
</feature>
<dbReference type="InterPro" id="IPR000700">
    <property type="entry name" value="PAS-assoc_C"/>
</dbReference>
<dbReference type="NCBIfam" id="TIGR00229">
    <property type="entry name" value="sensory_box"/>
    <property type="match status" value="1"/>
</dbReference>
<evidence type="ECO:0000256" key="5">
    <source>
        <dbReference type="ARBA" id="ARBA00022777"/>
    </source>
</evidence>
<dbReference type="Pfam" id="PF01381">
    <property type="entry name" value="HTH_3"/>
    <property type="match status" value="1"/>
</dbReference>
<protein>
    <recommendedName>
        <fullName evidence="2">histidine kinase</fullName>
        <ecNumber evidence="2">2.7.13.3</ecNumber>
    </recommendedName>
</protein>
<dbReference type="EC" id="2.7.13.3" evidence="2"/>
<dbReference type="CDD" id="cd00130">
    <property type="entry name" value="PAS"/>
    <property type="match status" value="2"/>
</dbReference>
<evidence type="ECO:0000256" key="1">
    <source>
        <dbReference type="ARBA" id="ARBA00000085"/>
    </source>
</evidence>
<evidence type="ECO:0000256" key="2">
    <source>
        <dbReference type="ARBA" id="ARBA00012438"/>
    </source>
</evidence>
<dbReference type="Gene3D" id="1.10.260.40">
    <property type="entry name" value="lambda repressor-like DNA-binding domains"/>
    <property type="match status" value="1"/>
</dbReference>
<feature type="domain" description="HTH cro/C1-type" evidence="7">
    <location>
        <begin position="9"/>
        <end position="62"/>
    </location>
</feature>
<dbReference type="InterPro" id="IPR035965">
    <property type="entry name" value="PAS-like_dom_sf"/>
</dbReference>
<dbReference type="InterPro" id="IPR013655">
    <property type="entry name" value="PAS_fold_3"/>
</dbReference>
<organism evidence="8 9">
    <name type="scientific">Telluria mixta</name>
    <dbReference type="NCBI Taxonomy" id="34071"/>
    <lineage>
        <taxon>Bacteria</taxon>
        <taxon>Pseudomonadati</taxon>
        <taxon>Pseudomonadota</taxon>
        <taxon>Betaproteobacteria</taxon>
        <taxon>Burkholderiales</taxon>
        <taxon>Oxalobacteraceae</taxon>
        <taxon>Telluria group</taxon>
        <taxon>Telluria</taxon>
    </lineage>
</organism>
<dbReference type="InterPro" id="IPR001387">
    <property type="entry name" value="Cro/C1-type_HTH"/>
</dbReference>
<dbReference type="InterPro" id="IPR010982">
    <property type="entry name" value="Lambda_DNA-bd_dom_sf"/>
</dbReference>
<proteinExistence type="predicted"/>